<evidence type="ECO:0000256" key="1">
    <source>
        <dbReference type="SAM" id="MobiDB-lite"/>
    </source>
</evidence>
<accession>A0A8S1PND9</accession>
<evidence type="ECO:0000313" key="3">
    <source>
        <dbReference type="Proteomes" id="UP000692954"/>
    </source>
</evidence>
<reference evidence="2" key="1">
    <citation type="submission" date="2021-01" db="EMBL/GenBank/DDBJ databases">
        <authorList>
            <consortium name="Genoscope - CEA"/>
            <person name="William W."/>
        </authorList>
    </citation>
    <scope>NUCLEOTIDE SEQUENCE</scope>
</reference>
<dbReference type="AlphaFoldDB" id="A0A8S1PND9"/>
<dbReference type="EMBL" id="CAJJDN010000081">
    <property type="protein sequence ID" value="CAD8103978.1"/>
    <property type="molecule type" value="Genomic_DNA"/>
</dbReference>
<name>A0A8S1PND9_9CILI</name>
<evidence type="ECO:0000313" key="2">
    <source>
        <dbReference type="EMBL" id="CAD8103978.1"/>
    </source>
</evidence>
<comment type="caution">
    <text evidence="2">The sequence shown here is derived from an EMBL/GenBank/DDBJ whole genome shotgun (WGS) entry which is preliminary data.</text>
</comment>
<dbReference type="OrthoDB" id="306076at2759"/>
<feature type="compositionally biased region" description="Basic and acidic residues" evidence="1">
    <location>
        <begin position="310"/>
        <end position="338"/>
    </location>
</feature>
<organism evidence="2 3">
    <name type="scientific">Paramecium sonneborni</name>
    <dbReference type="NCBI Taxonomy" id="65129"/>
    <lineage>
        <taxon>Eukaryota</taxon>
        <taxon>Sar</taxon>
        <taxon>Alveolata</taxon>
        <taxon>Ciliophora</taxon>
        <taxon>Intramacronucleata</taxon>
        <taxon>Oligohymenophorea</taxon>
        <taxon>Peniculida</taxon>
        <taxon>Parameciidae</taxon>
        <taxon>Paramecium</taxon>
    </lineage>
</organism>
<proteinExistence type="predicted"/>
<feature type="region of interest" description="Disordered" evidence="1">
    <location>
        <begin position="296"/>
        <end position="338"/>
    </location>
</feature>
<protein>
    <submittedName>
        <fullName evidence="2">Uncharacterized protein</fullName>
    </submittedName>
</protein>
<gene>
    <name evidence="2" type="ORF">PSON_ATCC_30995.1.T0810114</name>
</gene>
<dbReference type="Proteomes" id="UP000692954">
    <property type="component" value="Unassembled WGS sequence"/>
</dbReference>
<keyword evidence="3" id="KW-1185">Reference proteome</keyword>
<sequence length="338" mass="40099">MLKLNQQILVRNGHVNFNQTFQQLNHQYSNSKIQMTPSKRKKSLDYSQNLQTQINFQDRKKINSIQDIILQESNKKKCYTYCNNQIEQRDSEIFMQKIKTIQNQDISPKRISQEASPLKNIIINRKRSCVSENKKELFCQKEQLIKAKNKFPYHLQIFNQDLDQPSNRITFKASSQFNEVQLVVKQIETPGTAQFMQSNKDVNFQFLNDNSDDADQERNFYPQQQNIQHKLSCQEETFMPVQKTIPSKKPFFQSKKGSDIQISKLECKNIMIVLDKEKNRILESIGQNSSKFYNFPKSKESNKIDSQIKQNEESKRYNIRDENKPYQKLREMSQQKKQ</sequence>